<evidence type="ECO:0000313" key="2">
    <source>
        <dbReference type="Proteomes" id="UP000601055"/>
    </source>
</evidence>
<organism evidence="1 2">
    <name type="scientific">Pedobacter planticolens</name>
    <dbReference type="NCBI Taxonomy" id="2679964"/>
    <lineage>
        <taxon>Bacteria</taxon>
        <taxon>Pseudomonadati</taxon>
        <taxon>Bacteroidota</taxon>
        <taxon>Sphingobacteriia</taxon>
        <taxon>Sphingobacteriales</taxon>
        <taxon>Sphingobacteriaceae</taxon>
        <taxon>Pedobacter</taxon>
    </lineage>
</organism>
<dbReference type="Proteomes" id="UP000601055">
    <property type="component" value="Unassembled WGS sequence"/>
</dbReference>
<sequence>MIYLIDDNRRSQQKEYGCDYLQAKTYNHILEPVYILTAVDDISRFENASCILLHESFPDFNAAGQVQLGNTAVAEKVRGLAREKNIPIVIFSNGFIEIEYTAVKSSSITGMNKRLMYRNLKDFLDNFVEEQRIELRILIYGKNFIYKELLFLYSRIASVINSGELEGQRKKVELLVIRFAELCNSKDKVAKAFAELEMHAFLKYLEKIINAVNKYGVNIYN</sequence>
<gene>
    <name evidence="1" type="ORF">GM921_09640</name>
</gene>
<protein>
    <submittedName>
        <fullName evidence="1">Uncharacterized protein</fullName>
    </submittedName>
</protein>
<evidence type="ECO:0000313" key="1">
    <source>
        <dbReference type="EMBL" id="MBB2145748.1"/>
    </source>
</evidence>
<reference evidence="1" key="1">
    <citation type="submission" date="2019-11" db="EMBL/GenBank/DDBJ databases">
        <title>Description of Pedobacter sp. LMG 31464T.</title>
        <authorList>
            <person name="Carlier A."/>
            <person name="Qi S."/>
            <person name="Vandamme P."/>
        </authorList>
    </citation>
    <scope>NUCLEOTIDE SEQUENCE</scope>
    <source>
        <strain evidence="1">LMG 31464</strain>
    </source>
</reference>
<proteinExistence type="predicted"/>
<dbReference type="AlphaFoldDB" id="A0A923DZQ0"/>
<dbReference type="EMBL" id="WNXD01000002">
    <property type="protein sequence ID" value="MBB2145748.1"/>
    <property type="molecule type" value="Genomic_DNA"/>
</dbReference>
<keyword evidence="2" id="KW-1185">Reference proteome</keyword>
<comment type="caution">
    <text evidence="1">The sequence shown here is derived from an EMBL/GenBank/DDBJ whole genome shotgun (WGS) entry which is preliminary data.</text>
</comment>
<dbReference type="RefSeq" id="WP_182922439.1">
    <property type="nucleotide sequence ID" value="NZ_WNXD01000002.1"/>
</dbReference>
<accession>A0A923DZQ0</accession>
<name>A0A923DZQ0_9SPHI</name>